<organism evidence="1 2">
    <name type="scientific">Terfezia boudieri ATCC MYA-4762</name>
    <dbReference type="NCBI Taxonomy" id="1051890"/>
    <lineage>
        <taxon>Eukaryota</taxon>
        <taxon>Fungi</taxon>
        <taxon>Dikarya</taxon>
        <taxon>Ascomycota</taxon>
        <taxon>Pezizomycotina</taxon>
        <taxon>Pezizomycetes</taxon>
        <taxon>Pezizales</taxon>
        <taxon>Pezizaceae</taxon>
        <taxon>Terfezia</taxon>
    </lineage>
</organism>
<name>A0A3N4LPH3_9PEZI</name>
<evidence type="ECO:0000313" key="2">
    <source>
        <dbReference type="Proteomes" id="UP000267821"/>
    </source>
</evidence>
<dbReference type="OrthoDB" id="5499070at2759"/>
<sequence length="72" mass="8206">MPPLRRYGRTALEKWQICQARQVEGQRPREMTLEDFCKLFPNREGNAMPLSTMSSSIFLSSSDVSPLASIIM</sequence>
<gene>
    <name evidence="1" type="ORF">L211DRAFT_837188</name>
</gene>
<dbReference type="AlphaFoldDB" id="A0A3N4LPH3"/>
<reference evidence="1 2" key="1">
    <citation type="journal article" date="2018" name="Nat. Ecol. Evol.">
        <title>Pezizomycetes genomes reveal the molecular basis of ectomycorrhizal truffle lifestyle.</title>
        <authorList>
            <person name="Murat C."/>
            <person name="Payen T."/>
            <person name="Noel B."/>
            <person name="Kuo A."/>
            <person name="Morin E."/>
            <person name="Chen J."/>
            <person name="Kohler A."/>
            <person name="Krizsan K."/>
            <person name="Balestrini R."/>
            <person name="Da Silva C."/>
            <person name="Montanini B."/>
            <person name="Hainaut M."/>
            <person name="Levati E."/>
            <person name="Barry K.W."/>
            <person name="Belfiori B."/>
            <person name="Cichocki N."/>
            <person name="Clum A."/>
            <person name="Dockter R.B."/>
            <person name="Fauchery L."/>
            <person name="Guy J."/>
            <person name="Iotti M."/>
            <person name="Le Tacon F."/>
            <person name="Lindquist E.A."/>
            <person name="Lipzen A."/>
            <person name="Malagnac F."/>
            <person name="Mello A."/>
            <person name="Molinier V."/>
            <person name="Miyauchi S."/>
            <person name="Poulain J."/>
            <person name="Riccioni C."/>
            <person name="Rubini A."/>
            <person name="Sitrit Y."/>
            <person name="Splivallo R."/>
            <person name="Traeger S."/>
            <person name="Wang M."/>
            <person name="Zifcakova L."/>
            <person name="Wipf D."/>
            <person name="Zambonelli A."/>
            <person name="Paolocci F."/>
            <person name="Nowrousian M."/>
            <person name="Ottonello S."/>
            <person name="Baldrian P."/>
            <person name="Spatafora J.W."/>
            <person name="Henrissat B."/>
            <person name="Nagy L.G."/>
            <person name="Aury J.M."/>
            <person name="Wincker P."/>
            <person name="Grigoriev I.V."/>
            <person name="Bonfante P."/>
            <person name="Martin F.M."/>
        </authorList>
    </citation>
    <scope>NUCLEOTIDE SEQUENCE [LARGE SCALE GENOMIC DNA]</scope>
    <source>
        <strain evidence="1 2">ATCC MYA-4762</strain>
    </source>
</reference>
<dbReference type="InParanoid" id="A0A3N4LPH3"/>
<accession>A0A3N4LPH3</accession>
<dbReference type="EMBL" id="ML121540">
    <property type="protein sequence ID" value="RPB24803.1"/>
    <property type="molecule type" value="Genomic_DNA"/>
</dbReference>
<evidence type="ECO:0000313" key="1">
    <source>
        <dbReference type="EMBL" id="RPB24803.1"/>
    </source>
</evidence>
<protein>
    <submittedName>
        <fullName evidence="1">Uncharacterized protein</fullName>
    </submittedName>
</protein>
<proteinExistence type="predicted"/>
<keyword evidence="2" id="KW-1185">Reference proteome</keyword>
<dbReference type="Proteomes" id="UP000267821">
    <property type="component" value="Unassembled WGS sequence"/>
</dbReference>